<evidence type="ECO:0000313" key="2">
    <source>
        <dbReference type="Proteomes" id="UP000053676"/>
    </source>
</evidence>
<dbReference type="KEGG" id="nai:NECAME_00983"/>
<name>W2SK95_NECAM</name>
<organism evidence="1 2">
    <name type="scientific">Necator americanus</name>
    <name type="common">Human hookworm</name>
    <dbReference type="NCBI Taxonomy" id="51031"/>
    <lineage>
        <taxon>Eukaryota</taxon>
        <taxon>Metazoa</taxon>
        <taxon>Ecdysozoa</taxon>
        <taxon>Nematoda</taxon>
        <taxon>Chromadorea</taxon>
        <taxon>Rhabditida</taxon>
        <taxon>Rhabditina</taxon>
        <taxon>Rhabditomorpha</taxon>
        <taxon>Strongyloidea</taxon>
        <taxon>Ancylostomatidae</taxon>
        <taxon>Bunostominae</taxon>
        <taxon>Necator</taxon>
    </lineage>
</organism>
<accession>W2SK95</accession>
<reference evidence="2" key="1">
    <citation type="journal article" date="2014" name="Nat. Genet.">
        <title>Genome of the human hookworm Necator americanus.</title>
        <authorList>
            <person name="Tang Y.T."/>
            <person name="Gao X."/>
            <person name="Rosa B.A."/>
            <person name="Abubucker S."/>
            <person name="Hallsworth-Pepin K."/>
            <person name="Martin J."/>
            <person name="Tyagi R."/>
            <person name="Heizer E."/>
            <person name="Zhang X."/>
            <person name="Bhonagiri-Palsikar V."/>
            <person name="Minx P."/>
            <person name="Warren W.C."/>
            <person name="Wang Q."/>
            <person name="Zhan B."/>
            <person name="Hotez P.J."/>
            <person name="Sternberg P.W."/>
            <person name="Dougall A."/>
            <person name="Gaze S.T."/>
            <person name="Mulvenna J."/>
            <person name="Sotillo J."/>
            <person name="Ranganathan S."/>
            <person name="Rabelo E.M."/>
            <person name="Wilson R.K."/>
            <person name="Felgner P.L."/>
            <person name="Bethony J."/>
            <person name="Hawdon J.M."/>
            <person name="Gasser R.B."/>
            <person name="Loukas A."/>
            <person name="Mitreva M."/>
        </authorList>
    </citation>
    <scope>NUCLEOTIDE SEQUENCE [LARGE SCALE GENOMIC DNA]</scope>
</reference>
<evidence type="ECO:0000313" key="1">
    <source>
        <dbReference type="EMBL" id="ETN70035.1"/>
    </source>
</evidence>
<dbReference type="EMBL" id="KI669015">
    <property type="protein sequence ID" value="ETN70035.1"/>
    <property type="molecule type" value="Genomic_DNA"/>
</dbReference>
<gene>
    <name evidence="1" type="ORF">NECAME_00983</name>
</gene>
<proteinExistence type="predicted"/>
<protein>
    <submittedName>
        <fullName evidence="1">Uncharacterized protein</fullName>
    </submittedName>
</protein>
<keyword evidence="2" id="KW-1185">Reference proteome</keyword>
<dbReference type="AlphaFoldDB" id="W2SK95"/>
<sequence length="59" mass="6496">MSAAPRLEIQQLWAGYVTVAKSHGQFSPYATLLKAQIGTTVLYREYVERRLGGAHCSNG</sequence>
<dbReference type="Proteomes" id="UP000053676">
    <property type="component" value="Unassembled WGS sequence"/>
</dbReference>